<feature type="transmembrane region" description="Helical" evidence="1">
    <location>
        <begin position="7"/>
        <end position="27"/>
    </location>
</feature>
<keyword evidence="3" id="KW-1185">Reference proteome</keyword>
<protein>
    <submittedName>
        <fullName evidence="2">Uncharacterized protein</fullName>
    </submittedName>
</protein>
<organism evidence="2 3">
    <name type="scientific">Octadecabacter ascidiaceicola</name>
    <dbReference type="NCBI Taxonomy" id="1655543"/>
    <lineage>
        <taxon>Bacteria</taxon>
        <taxon>Pseudomonadati</taxon>
        <taxon>Pseudomonadota</taxon>
        <taxon>Alphaproteobacteria</taxon>
        <taxon>Rhodobacterales</taxon>
        <taxon>Roseobacteraceae</taxon>
        <taxon>Octadecabacter</taxon>
    </lineage>
</organism>
<sequence>MKSRLRLLVYWASLALTLFVGVFSSYKLSNSVLQNRNSWSTRIGIFVGASTILIPSVTLLVNRLGEFAPSIEFARTVEDLVFALSMGFLIGVTIAILKSFGSTSGR</sequence>
<dbReference type="AlphaFoldDB" id="A0A238K9Y2"/>
<evidence type="ECO:0000313" key="2">
    <source>
        <dbReference type="EMBL" id="SMX39625.1"/>
    </source>
</evidence>
<evidence type="ECO:0000313" key="3">
    <source>
        <dbReference type="Proteomes" id="UP000203464"/>
    </source>
</evidence>
<accession>A0A238K9Y2</accession>
<name>A0A238K9Y2_9RHOB</name>
<keyword evidence="1" id="KW-1133">Transmembrane helix</keyword>
<feature type="transmembrane region" description="Helical" evidence="1">
    <location>
        <begin position="80"/>
        <end position="100"/>
    </location>
</feature>
<reference evidence="3" key="1">
    <citation type="submission" date="2017-05" db="EMBL/GenBank/DDBJ databases">
        <authorList>
            <person name="Rodrigo-Torres L."/>
            <person name="Arahal R. D."/>
            <person name="Lucena T."/>
        </authorList>
    </citation>
    <scope>NUCLEOTIDE SEQUENCE [LARGE SCALE GENOMIC DNA]</scope>
    <source>
        <strain evidence="3">CECT 8868</strain>
    </source>
</reference>
<gene>
    <name evidence="2" type="ORF">OCA8868_02049</name>
</gene>
<dbReference type="EMBL" id="FXYD01000003">
    <property type="protein sequence ID" value="SMX39625.1"/>
    <property type="molecule type" value="Genomic_DNA"/>
</dbReference>
<keyword evidence="1" id="KW-0812">Transmembrane</keyword>
<feature type="transmembrane region" description="Helical" evidence="1">
    <location>
        <begin position="39"/>
        <end position="60"/>
    </location>
</feature>
<proteinExistence type="predicted"/>
<keyword evidence="1" id="KW-0472">Membrane</keyword>
<evidence type="ECO:0000256" key="1">
    <source>
        <dbReference type="SAM" id="Phobius"/>
    </source>
</evidence>
<dbReference type="Proteomes" id="UP000203464">
    <property type="component" value="Unassembled WGS sequence"/>
</dbReference>